<reference evidence="1" key="2">
    <citation type="journal article" date="2015" name="Fish Shellfish Immunol.">
        <title>Early steps in the European eel (Anguilla anguilla)-Vibrio vulnificus interaction in the gills: Role of the RtxA13 toxin.</title>
        <authorList>
            <person name="Callol A."/>
            <person name="Pajuelo D."/>
            <person name="Ebbesson L."/>
            <person name="Teles M."/>
            <person name="MacKenzie S."/>
            <person name="Amaro C."/>
        </authorList>
    </citation>
    <scope>NUCLEOTIDE SEQUENCE</scope>
</reference>
<name>A0A0E9WWS1_ANGAN</name>
<dbReference type="EMBL" id="GBXM01014719">
    <property type="protein sequence ID" value="JAH93858.1"/>
    <property type="molecule type" value="Transcribed_RNA"/>
</dbReference>
<evidence type="ECO:0000313" key="1">
    <source>
        <dbReference type="EMBL" id="JAH93858.1"/>
    </source>
</evidence>
<dbReference type="AlphaFoldDB" id="A0A0E9WWS1"/>
<reference evidence="1" key="1">
    <citation type="submission" date="2014-11" db="EMBL/GenBank/DDBJ databases">
        <authorList>
            <person name="Amaro Gonzalez C."/>
        </authorList>
    </citation>
    <scope>NUCLEOTIDE SEQUENCE</scope>
</reference>
<protein>
    <submittedName>
        <fullName evidence="1">Uncharacterized protein</fullName>
    </submittedName>
</protein>
<sequence>MGSSEASGVIFPMLFQFQCMFSVGAQQFFLCDERFFKLLRICQLYNGRYQSIQKVFLWLKARKQTTRKFKAAYKAMLRFRRRNIFNGIHSEPFIHNCKHENRFFCVVMLV</sequence>
<accession>A0A0E9WWS1</accession>
<organism evidence="1">
    <name type="scientific">Anguilla anguilla</name>
    <name type="common">European freshwater eel</name>
    <name type="synonym">Muraena anguilla</name>
    <dbReference type="NCBI Taxonomy" id="7936"/>
    <lineage>
        <taxon>Eukaryota</taxon>
        <taxon>Metazoa</taxon>
        <taxon>Chordata</taxon>
        <taxon>Craniata</taxon>
        <taxon>Vertebrata</taxon>
        <taxon>Euteleostomi</taxon>
        <taxon>Actinopterygii</taxon>
        <taxon>Neopterygii</taxon>
        <taxon>Teleostei</taxon>
        <taxon>Anguilliformes</taxon>
        <taxon>Anguillidae</taxon>
        <taxon>Anguilla</taxon>
    </lineage>
</organism>
<proteinExistence type="predicted"/>